<reference evidence="1 2" key="1">
    <citation type="submission" date="2023-02" db="EMBL/GenBank/DDBJ databases">
        <title>LHISI_Scaffold_Assembly.</title>
        <authorList>
            <person name="Stuart O.P."/>
            <person name="Cleave R."/>
            <person name="Magrath M.J.L."/>
            <person name="Mikheyev A.S."/>
        </authorList>
    </citation>
    <scope>NUCLEOTIDE SEQUENCE [LARGE SCALE GENOMIC DNA]</scope>
    <source>
        <strain evidence="1">Daus_M_001</strain>
        <tissue evidence="1">Leg muscle</tissue>
    </source>
</reference>
<dbReference type="Proteomes" id="UP001159363">
    <property type="component" value="Chromosome 6"/>
</dbReference>
<dbReference type="InterPro" id="IPR012337">
    <property type="entry name" value="RNaseH-like_sf"/>
</dbReference>
<gene>
    <name evidence="1" type="ORF">PR048_019457</name>
</gene>
<dbReference type="EMBL" id="JARBHB010000007">
    <property type="protein sequence ID" value="KAJ8878868.1"/>
    <property type="molecule type" value="Genomic_DNA"/>
</dbReference>
<organism evidence="1 2">
    <name type="scientific">Dryococelus australis</name>
    <dbReference type="NCBI Taxonomy" id="614101"/>
    <lineage>
        <taxon>Eukaryota</taxon>
        <taxon>Metazoa</taxon>
        <taxon>Ecdysozoa</taxon>
        <taxon>Arthropoda</taxon>
        <taxon>Hexapoda</taxon>
        <taxon>Insecta</taxon>
        <taxon>Pterygota</taxon>
        <taxon>Neoptera</taxon>
        <taxon>Polyneoptera</taxon>
        <taxon>Phasmatodea</taxon>
        <taxon>Verophasmatodea</taxon>
        <taxon>Anareolatae</taxon>
        <taxon>Phasmatidae</taxon>
        <taxon>Eurycanthinae</taxon>
        <taxon>Dryococelus</taxon>
    </lineage>
</organism>
<dbReference type="Gene3D" id="3.30.420.10">
    <property type="entry name" value="Ribonuclease H-like superfamily/Ribonuclease H"/>
    <property type="match status" value="1"/>
</dbReference>
<evidence type="ECO:0000313" key="2">
    <source>
        <dbReference type="Proteomes" id="UP001159363"/>
    </source>
</evidence>
<comment type="caution">
    <text evidence="1">The sequence shown here is derived from an EMBL/GenBank/DDBJ whole genome shotgun (WGS) entry which is preliminary data.</text>
</comment>
<sequence length="255" mass="28996">MVDYYSKWVELQKLKRQTSHFVIKYLKNNFVRFGITAVVMSDGGSNFTLGITLHPDHEETPKKAAVDKELELVLLETRNTLSPSQLLMGRLLRTFIPVKQQKYYYDKHGRTEEPPLSGAVRVQTSKGWLQSATIIRSADRPRLNAVKMPNGNIVERSANVLCSDKTNGRKSMYYDYADIRCLEGGKAKANHEHNVNPRHDSSDVKVLFKYGFRDFTEQEGHVNVQELRNEQATTQGQDANLVGNTFLNDCNNSVS</sequence>
<dbReference type="PANTHER" id="PTHR37984:SF5">
    <property type="entry name" value="PROTEIN NYNRIN-LIKE"/>
    <property type="match status" value="1"/>
</dbReference>
<keyword evidence="2" id="KW-1185">Reference proteome</keyword>
<dbReference type="InterPro" id="IPR036397">
    <property type="entry name" value="RNaseH_sf"/>
</dbReference>
<protein>
    <submittedName>
        <fullName evidence="1">Uncharacterized protein</fullName>
    </submittedName>
</protein>
<dbReference type="SUPFAM" id="SSF53098">
    <property type="entry name" value="Ribonuclease H-like"/>
    <property type="match status" value="1"/>
</dbReference>
<name>A0ABQ9H3J3_9NEOP</name>
<dbReference type="InterPro" id="IPR050951">
    <property type="entry name" value="Retrovirus_Pol_polyprotein"/>
</dbReference>
<evidence type="ECO:0000313" key="1">
    <source>
        <dbReference type="EMBL" id="KAJ8878868.1"/>
    </source>
</evidence>
<dbReference type="PANTHER" id="PTHR37984">
    <property type="entry name" value="PROTEIN CBG26694"/>
    <property type="match status" value="1"/>
</dbReference>
<proteinExistence type="predicted"/>
<accession>A0ABQ9H3J3</accession>